<dbReference type="Gene3D" id="3.20.20.70">
    <property type="entry name" value="Aldolase class I"/>
    <property type="match status" value="1"/>
</dbReference>
<feature type="binding site" evidence="9">
    <location>
        <begin position="37"/>
        <end position="41"/>
    </location>
    <ligand>
        <name>4-amino-2-methyl-5-(diphosphooxymethyl)pyrimidine</name>
        <dbReference type="ChEBI" id="CHEBI:57841"/>
    </ligand>
</feature>
<dbReference type="EMBL" id="CM001167">
    <property type="protein sequence ID" value="EGJ71725.1"/>
    <property type="molecule type" value="Genomic_DNA"/>
</dbReference>
<dbReference type="HAMAP" id="MF_00097">
    <property type="entry name" value="TMP_synthase"/>
    <property type="match status" value="1"/>
</dbReference>
<dbReference type="EC" id="2.5.1.3" evidence="9"/>
<evidence type="ECO:0000256" key="3">
    <source>
        <dbReference type="ARBA" id="ARBA00022723"/>
    </source>
</evidence>
<feature type="binding site" evidence="9">
    <location>
        <position position="108"/>
    </location>
    <ligand>
        <name>4-amino-2-methyl-5-(diphosphooxymethyl)pyrimidine</name>
        <dbReference type="ChEBI" id="CHEBI:57841"/>
    </ligand>
</feature>
<dbReference type="GO" id="GO:0005737">
    <property type="term" value="C:cytoplasm"/>
    <property type="evidence" value="ECO:0007669"/>
    <property type="project" value="TreeGrafter"/>
</dbReference>
<evidence type="ECO:0000256" key="10">
    <source>
        <dbReference type="RuleBase" id="RU003826"/>
    </source>
</evidence>
<feature type="binding site" evidence="9">
    <location>
        <begin position="134"/>
        <end position="136"/>
    </location>
    <ligand>
        <name>2-[(2R,5Z)-2-carboxy-4-methylthiazol-5(2H)-ylidene]ethyl phosphate</name>
        <dbReference type="ChEBI" id="CHEBI:62899"/>
    </ligand>
</feature>
<dbReference type="GO" id="GO:0000287">
    <property type="term" value="F:magnesium ion binding"/>
    <property type="evidence" value="ECO:0007669"/>
    <property type="project" value="UniProtKB-UniRule"/>
</dbReference>
<evidence type="ECO:0000256" key="1">
    <source>
        <dbReference type="ARBA" id="ARBA00005165"/>
    </source>
</evidence>
<dbReference type="InterPro" id="IPR034291">
    <property type="entry name" value="TMP_synthase"/>
</dbReference>
<sequence>MIQYKLPRLLFITHQTPQCSYLQSITRALAGGCKFIQLRMKGAGYHEIKEVVHQALPLCKEQGALLTIDDHAELCLEWNLEGVHLGLNDMKASEARKLLGPDVLIGGTANTFEDIQYQIAEGVDYIGLGPYQYTSTKTNLSTTLGLNGYLSIIQECRFNNIDIPIYAIGGINQADIPAILSTGVWGISLSSAILNAPNPIKETTNIIQTIDKSL</sequence>
<dbReference type="InterPro" id="IPR022998">
    <property type="entry name" value="ThiamineP_synth_TenI"/>
</dbReference>
<evidence type="ECO:0000313" key="13">
    <source>
        <dbReference type="EMBL" id="EGJ71725.1"/>
    </source>
</evidence>
<comment type="function">
    <text evidence="9">Condenses 4-methyl-5-(beta-hydroxyethyl)thiazole monophosphate (THZ-P) and 2-methyl-4-amino-5-hydroxymethyl pyrimidine pyrophosphate (HMP-PP) to form thiamine monophosphate (TMP).</text>
</comment>
<evidence type="ECO:0000256" key="6">
    <source>
        <dbReference type="ARBA" id="ARBA00047334"/>
    </source>
</evidence>
<evidence type="ECO:0000256" key="2">
    <source>
        <dbReference type="ARBA" id="ARBA00022679"/>
    </source>
</evidence>
<dbReference type="NCBIfam" id="TIGR00693">
    <property type="entry name" value="thiE"/>
    <property type="match status" value="1"/>
</dbReference>
<dbReference type="Proteomes" id="UP000018439">
    <property type="component" value="Chromosome"/>
</dbReference>
<proteinExistence type="inferred from homology"/>
<dbReference type="STRING" id="679937.Bcop_1531"/>
<feature type="binding site" evidence="9">
    <location>
        <position position="89"/>
    </location>
    <ligand>
        <name>Mg(2+)</name>
        <dbReference type="ChEBI" id="CHEBI:18420"/>
    </ligand>
</feature>
<evidence type="ECO:0000256" key="7">
    <source>
        <dbReference type="ARBA" id="ARBA00047851"/>
    </source>
</evidence>
<organism evidence="13 14">
    <name type="scientific">Bacteroides coprosuis DSM 18011</name>
    <dbReference type="NCBI Taxonomy" id="679937"/>
    <lineage>
        <taxon>Bacteria</taxon>
        <taxon>Pseudomonadati</taxon>
        <taxon>Bacteroidota</taxon>
        <taxon>Bacteroidia</taxon>
        <taxon>Bacteroidales</taxon>
        <taxon>Bacteroidaceae</taxon>
        <taxon>Bacteroides</taxon>
    </lineage>
</organism>
<dbReference type="PANTHER" id="PTHR20857:SF15">
    <property type="entry name" value="THIAMINE-PHOSPHATE SYNTHASE"/>
    <property type="match status" value="1"/>
</dbReference>
<dbReference type="NCBIfam" id="NF000736">
    <property type="entry name" value="PRK00043.2-3"/>
    <property type="match status" value="1"/>
</dbReference>
<accession>F3ZQ59</accession>
<evidence type="ECO:0000259" key="12">
    <source>
        <dbReference type="Pfam" id="PF02581"/>
    </source>
</evidence>
<comment type="pathway">
    <text evidence="1 9 11">Cofactor biosynthesis; thiamine diphosphate biosynthesis; thiamine phosphate from 4-amino-2-methyl-5-diphosphomethylpyrimidine and 4-methyl-5-(2-phosphoethyl)-thiazole: step 1/1.</text>
</comment>
<evidence type="ECO:0000256" key="11">
    <source>
        <dbReference type="RuleBase" id="RU004253"/>
    </source>
</evidence>
<evidence type="ECO:0000256" key="8">
    <source>
        <dbReference type="ARBA" id="ARBA00047883"/>
    </source>
</evidence>
<dbReference type="PANTHER" id="PTHR20857">
    <property type="entry name" value="THIAMINE-PHOSPHATE PYROPHOSPHORYLASE"/>
    <property type="match status" value="1"/>
</dbReference>
<evidence type="ECO:0000256" key="4">
    <source>
        <dbReference type="ARBA" id="ARBA00022842"/>
    </source>
</evidence>
<dbReference type="UniPathway" id="UPA00060">
    <property type="reaction ID" value="UER00141"/>
</dbReference>
<dbReference type="GO" id="GO:0004789">
    <property type="term" value="F:thiamine-phosphate diphosphorylase activity"/>
    <property type="evidence" value="ECO:0007669"/>
    <property type="project" value="UniProtKB-UniRule"/>
</dbReference>
<reference evidence="13 14" key="1">
    <citation type="journal article" date="2011" name="Stand. Genomic Sci.">
        <title>Non-contiguous finished genome sequence of Bacteroides coprosuis type strain (PC139).</title>
        <authorList>
            <person name="Land M."/>
            <person name="Held B."/>
            <person name="Gronow S."/>
            <person name="Abt B."/>
            <person name="Lucas S."/>
            <person name="Del Rio T.G."/>
            <person name="Nolan M."/>
            <person name="Tice H."/>
            <person name="Cheng J.F."/>
            <person name="Pitluck S."/>
            <person name="Liolios K."/>
            <person name="Pagani I."/>
            <person name="Ivanova N."/>
            <person name="Mavromatis K."/>
            <person name="Mikhailova N."/>
            <person name="Pati A."/>
            <person name="Tapia R."/>
            <person name="Han C."/>
            <person name="Goodwin L."/>
            <person name="Chen A."/>
            <person name="Palaniappan K."/>
            <person name="Hauser L."/>
            <person name="Brambilla E.M."/>
            <person name="Rohde M."/>
            <person name="Goker M."/>
            <person name="Detter J.C."/>
            <person name="Woyke T."/>
            <person name="Bristow J."/>
            <person name="Eisen J.A."/>
            <person name="Markowitz V."/>
            <person name="Hugenholtz P."/>
            <person name="Kyrpides N.C."/>
            <person name="Klenk H.P."/>
            <person name="Lapidus A."/>
        </authorList>
    </citation>
    <scope>NUCLEOTIDE SEQUENCE [LARGE SCALE GENOMIC DNA]</scope>
    <source>
        <strain evidence="13 14">DSM 18011</strain>
    </source>
</reference>
<feature type="binding site" evidence="9">
    <location>
        <position position="70"/>
    </location>
    <ligand>
        <name>Mg(2+)</name>
        <dbReference type="ChEBI" id="CHEBI:18420"/>
    </ligand>
</feature>
<comment type="catalytic activity">
    <reaction evidence="7 9 10">
        <text>2-(2-carboxy-4-methylthiazol-5-yl)ethyl phosphate + 4-amino-2-methyl-5-(diphosphooxymethyl)pyrimidine + 2 H(+) = thiamine phosphate + CO2 + diphosphate</text>
        <dbReference type="Rhea" id="RHEA:47848"/>
        <dbReference type="ChEBI" id="CHEBI:15378"/>
        <dbReference type="ChEBI" id="CHEBI:16526"/>
        <dbReference type="ChEBI" id="CHEBI:33019"/>
        <dbReference type="ChEBI" id="CHEBI:37575"/>
        <dbReference type="ChEBI" id="CHEBI:57841"/>
        <dbReference type="ChEBI" id="CHEBI:62890"/>
        <dbReference type="EC" id="2.5.1.3"/>
    </reaction>
</comment>
<evidence type="ECO:0000313" key="14">
    <source>
        <dbReference type="Proteomes" id="UP000018439"/>
    </source>
</evidence>
<keyword evidence="3 9" id="KW-0479">Metal-binding</keyword>
<keyword evidence="5 9" id="KW-0784">Thiamine biosynthesis</keyword>
<dbReference type="InterPro" id="IPR036206">
    <property type="entry name" value="ThiamineP_synth_sf"/>
</dbReference>
<dbReference type="HOGENOM" id="CLU_018272_3_2_10"/>
<gene>
    <name evidence="9" type="primary">thiE</name>
    <name evidence="13" type="ORF">Bcop_1531</name>
</gene>
<comment type="cofactor">
    <cofactor evidence="9">
        <name>Mg(2+)</name>
        <dbReference type="ChEBI" id="CHEBI:18420"/>
    </cofactor>
    <text evidence="9">Binds 1 Mg(2+) ion per subunit.</text>
</comment>
<dbReference type="OrthoDB" id="9812206at2"/>
<protein>
    <recommendedName>
        <fullName evidence="9">Thiamine-phosphate synthase</fullName>
        <shortName evidence="9">TP synthase</shortName>
        <shortName evidence="9">TPS</shortName>
        <ecNumber evidence="9">2.5.1.3</ecNumber>
    </recommendedName>
    <alternativeName>
        <fullName evidence="9">Thiamine-phosphate pyrophosphorylase</fullName>
        <shortName evidence="9">TMP pyrophosphorylase</shortName>
        <shortName evidence="9">TMP-PPase</shortName>
    </alternativeName>
</protein>
<comment type="similarity">
    <text evidence="9 10">Belongs to the thiamine-phosphate synthase family.</text>
</comment>
<dbReference type="eggNOG" id="COG0352">
    <property type="taxonomic scope" value="Bacteria"/>
</dbReference>
<comment type="caution">
    <text evidence="9">Lacks conserved residue(s) required for the propagation of feature annotation.</text>
</comment>
<keyword evidence="14" id="KW-1185">Reference proteome</keyword>
<dbReference type="Pfam" id="PF02581">
    <property type="entry name" value="TMP-TENI"/>
    <property type="match status" value="1"/>
</dbReference>
<name>F3ZQ59_9BACE</name>
<dbReference type="SUPFAM" id="SSF51391">
    <property type="entry name" value="Thiamin phosphate synthase"/>
    <property type="match status" value="1"/>
</dbReference>
<dbReference type="GO" id="GO:0009229">
    <property type="term" value="P:thiamine diphosphate biosynthetic process"/>
    <property type="evidence" value="ECO:0007669"/>
    <property type="project" value="UniProtKB-UniRule"/>
</dbReference>
<comment type="catalytic activity">
    <reaction evidence="6 9 10">
        <text>4-methyl-5-(2-phosphooxyethyl)-thiazole + 4-amino-2-methyl-5-(diphosphooxymethyl)pyrimidine + H(+) = thiamine phosphate + diphosphate</text>
        <dbReference type="Rhea" id="RHEA:22328"/>
        <dbReference type="ChEBI" id="CHEBI:15378"/>
        <dbReference type="ChEBI" id="CHEBI:33019"/>
        <dbReference type="ChEBI" id="CHEBI:37575"/>
        <dbReference type="ChEBI" id="CHEBI:57841"/>
        <dbReference type="ChEBI" id="CHEBI:58296"/>
        <dbReference type="EC" id="2.5.1.3"/>
    </reaction>
</comment>
<dbReference type="AlphaFoldDB" id="F3ZQ59"/>
<feature type="domain" description="Thiamine phosphate synthase/TenI" evidence="12">
    <location>
        <begin position="10"/>
        <end position="193"/>
    </location>
</feature>
<dbReference type="InterPro" id="IPR013785">
    <property type="entry name" value="Aldolase_TIM"/>
</dbReference>
<dbReference type="GO" id="GO:0009228">
    <property type="term" value="P:thiamine biosynthetic process"/>
    <property type="evidence" value="ECO:0007669"/>
    <property type="project" value="UniProtKB-KW"/>
</dbReference>
<keyword evidence="4 9" id="KW-0460">Magnesium</keyword>
<evidence type="ECO:0000256" key="9">
    <source>
        <dbReference type="HAMAP-Rule" id="MF_00097"/>
    </source>
</evidence>
<evidence type="ECO:0000256" key="5">
    <source>
        <dbReference type="ARBA" id="ARBA00022977"/>
    </source>
</evidence>
<feature type="binding site" evidence="9">
    <location>
        <position position="170"/>
    </location>
    <ligand>
        <name>2-[(2R,5Z)-2-carboxy-4-methylthiazol-5(2H)-ylidene]ethyl phosphate</name>
        <dbReference type="ChEBI" id="CHEBI:62899"/>
    </ligand>
</feature>
<dbReference type="CDD" id="cd00564">
    <property type="entry name" value="TMP_TenI"/>
    <property type="match status" value="1"/>
</dbReference>
<keyword evidence="2 9" id="KW-0808">Transferase</keyword>
<comment type="catalytic activity">
    <reaction evidence="8 9 10">
        <text>2-[(2R,5Z)-2-carboxy-4-methylthiazol-5(2H)-ylidene]ethyl phosphate + 4-amino-2-methyl-5-(diphosphooxymethyl)pyrimidine + 2 H(+) = thiamine phosphate + CO2 + diphosphate</text>
        <dbReference type="Rhea" id="RHEA:47844"/>
        <dbReference type="ChEBI" id="CHEBI:15378"/>
        <dbReference type="ChEBI" id="CHEBI:16526"/>
        <dbReference type="ChEBI" id="CHEBI:33019"/>
        <dbReference type="ChEBI" id="CHEBI:37575"/>
        <dbReference type="ChEBI" id="CHEBI:57841"/>
        <dbReference type="ChEBI" id="CHEBI:62899"/>
        <dbReference type="EC" id="2.5.1.3"/>
    </reaction>
</comment>
<feature type="binding site" evidence="9">
    <location>
        <position position="137"/>
    </location>
    <ligand>
        <name>4-amino-2-methyl-5-(diphosphooxymethyl)pyrimidine</name>
        <dbReference type="ChEBI" id="CHEBI:57841"/>
    </ligand>
</feature>
<feature type="binding site" evidence="9">
    <location>
        <position position="69"/>
    </location>
    <ligand>
        <name>4-amino-2-methyl-5-(diphosphooxymethyl)pyrimidine</name>
        <dbReference type="ChEBI" id="CHEBI:57841"/>
    </ligand>
</feature>